<reference evidence="1" key="1">
    <citation type="submission" date="2021-05" db="EMBL/GenBank/DDBJ databases">
        <title>An isolated secondary fermenter in methanogenic hydrocarbon-degrading communities.</title>
        <authorList>
            <person name="Liu Y.-F."/>
            <person name="Liu Z.-l."/>
        </authorList>
    </citation>
    <scope>NUCLEOTIDE SEQUENCE</scope>
    <source>
        <strain evidence="1">L-13</strain>
    </source>
</reference>
<dbReference type="Proteomes" id="UP000682204">
    <property type="component" value="Chromosome"/>
</dbReference>
<keyword evidence="2" id="KW-1185">Reference proteome</keyword>
<proteinExistence type="predicted"/>
<gene>
    <name evidence="1" type="ORF">KIH16_00755</name>
</gene>
<accession>A0ACD1DVZ4</accession>
<evidence type="ECO:0000313" key="2">
    <source>
        <dbReference type="Proteomes" id="UP000682204"/>
    </source>
</evidence>
<evidence type="ECO:0000313" key="1">
    <source>
        <dbReference type="EMBL" id="QVL36390.1"/>
    </source>
</evidence>
<dbReference type="EMBL" id="CP074691">
    <property type="protein sequence ID" value="QVL36390.1"/>
    <property type="molecule type" value="Genomic_DNA"/>
</dbReference>
<protein>
    <submittedName>
        <fullName evidence="1">Efflux RND transporter permease subunit</fullName>
    </submittedName>
</protein>
<name>A0ACD1DVZ4_9BACT</name>
<sequence>MSLTARSLRNPYAVIALALTVVVLGFAAYRTARQDLFPETAPPQISVSVTWAGATADDMVEAVTEPLEKELASLEGVLRLTSNSGDGMAAVTVEFAYGASRGEVLTEAENALMRAASLFPAEASRGEVRWIDEANRPVVLLALSPAPGSPLSLREIRLLAEKDLTESLLNLPGVARVEVFGGASPQVTVEADRNRLEAYGLTLADVRAALAARNVKKPAGRLTAGAVEESFALEGRFASPRDVADLPLAAPEGSILRLGDVASVSFGDGQRRSLFRGNGRPAVALSVLRGTGADTVRTIEAVKSHLSELEARHRSILFSVVDDQQPLIDVNIAGMRGALLQALILTVLVIFVFLADWRSALTASLSIPLSFLSGFIALKVTGQSLNMVTLSGLIVSVGMVVDASVVVIENIHRHGGEGLTAAEAARRGTDEVALSITGGMLTTVVVLIPLFWAGGYTGQVLRPLALVIATTLVASLLAALTVIPLAATVTAGGKGPLPRLERLTEGFLAATSRLYLGLTVAVLRRPRRSLALFALFAVATVRLVVPLLGAELMPPMDTAIATVTIETPADASPEEVERVLEEVESVITTTEGVVMMAFAAGAEPGVTSVRGGSTPQEASLTVHLVNRTERRESIWQIQQEWREALAGLGGLKSFRVSEYGATPLATTKAPLDVILSGPDAAVLDELGDAVLGRLTEIGGLTDLRRSWHFDKEELLFSVNADRAAYEGVAFAAVAEEASNALNGALAGRLRLDRFRDIPIRVGYRADQVADAEDAGQIRIATPRGLQPLRILGDFSPRPVRPVITRENLAETLDVTGANRGRTIAAVAAEVKRDLATLPLPPGYSLEVAGSARDLASSRKTLQGALLLGLALLYLLLAWLFRSLLQPLYILSVVPLAVAGGLWGLLLLHKPLCMPASMGFILLGGTVVNNSILMIDFITQSRRQGASLALAIVRSVQLRLRPILMTAFSTVLGMMPLVLERAIGLERMSPLGIVAVFGLALGTVLTLVFLPLVYGAVEGLRRQPPIRPSAPPGDNILLPSGTSVPSDTAPRDFSHQAQEAPKSTRRCVT</sequence>
<organism evidence="1 2">
    <name type="scientific">Aminirod propionatiphilus</name>
    <dbReference type="NCBI Taxonomy" id="3415223"/>
    <lineage>
        <taxon>Bacteria</taxon>
        <taxon>Thermotogati</taxon>
        <taxon>Synergistota</taxon>
        <taxon>Synergistia</taxon>
        <taxon>Synergistales</taxon>
        <taxon>Aminiphilaceae</taxon>
        <taxon>Aminirod</taxon>
    </lineage>
</organism>